<dbReference type="PANTHER" id="PTHR24260">
    <property type="match status" value="1"/>
</dbReference>
<dbReference type="EMBL" id="CP101989">
    <property type="protein sequence ID" value="UUI66282.1"/>
    <property type="molecule type" value="Genomic_DNA"/>
</dbReference>
<dbReference type="Pfam" id="PF00089">
    <property type="entry name" value="Trypsin"/>
    <property type="match status" value="1"/>
</dbReference>
<feature type="domain" description="Peptidase S1" evidence="2">
    <location>
        <begin position="55"/>
        <end position="284"/>
    </location>
</feature>
<protein>
    <submittedName>
        <fullName evidence="3">S1 family peptidase</fullName>
    </submittedName>
</protein>
<dbReference type="InterPro" id="IPR001254">
    <property type="entry name" value="Trypsin_dom"/>
</dbReference>
<keyword evidence="4" id="KW-1185">Reference proteome</keyword>
<dbReference type="Gene3D" id="2.40.10.10">
    <property type="entry name" value="Trypsin-like serine proteases"/>
    <property type="match status" value="1"/>
</dbReference>
<dbReference type="PRINTS" id="PR00722">
    <property type="entry name" value="CHYMOTRYPSIN"/>
</dbReference>
<gene>
    <name evidence="3" type="ORF">NP075_06085</name>
</gene>
<organism evidence="3 4">
    <name type="scientific">Cellulomonas wangsupingiae</name>
    <dbReference type="NCBI Taxonomy" id="2968085"/>
    <lineage>
        <taxon>Bacteria</taxon>
        <taxon>Bacillati</taxon>
        <taxon>Actinomycetota</taxon>
        <taxon>Actinomycetes</taxon>
        <taxon>Micrococcales</taxon>
        <taxon>Cellulomonadaceae</taxon>
        <taxon>Cellulomonas</taxon>
    </lineage>
</organism>
<dbReference type="InterPro" id="IPR009003">
    <property type="entry name" value="Peptidase_S1_PA"/>
</dbReference>
<name>A0ABY5K750_9CELL</name>
<dbReference type="PANTHER" id="PTHR24260:SF136">
    <property type="entry name" value="GH08193P-RELATED"/>
    <property type="match status" value="1"/>
</dbReference>
<dbReference type="SUPFAM" id="SSF50494">
    <property type="entry name" value="Trypsin-like serine proteases"/>
    <property type="match status" value="1"/>
</dbReference>
<sequence length="594" mass="60755">MPGVTGRHRPRCPEGIDVDPARAPTRRQVSGGGEPAAPLTLTSRAACAAAVALGFVAGSVPVAHAVQGDPATGAASAATVKINVGEVRACSGALLNESWVITAKACFADTPGAAVVDGTPKQVTTATVGRADLSGSAGHVLRVERLVVHPERDVVLARLASPVTGVAAVAVATDAPVAGEKLTVTGYGRTSTQWVPDTAHAATFTVETVGTGTLDIQADEPGSTICKGDGGGPALRTGASGTLELVAIHHTAHQGGCLGQTASAQGATETRVDDIRTWITWNATLTQKTPVGHVDAVVPDRGQVTIRGWAWDPDTSAPINVHIYIDGVGAAVRADLDRPDIGASQGTAPARGFTYTRTLADGDHTACVYGINVGTGSNPVLGCYDFSINTKAPIGVIEAVVHETGQVSISGWAWDPDTPAPTDVHIYIDGVGVAVRADRDRPDVAASHGTTPTRGYSHTRALAPGEHTACVYAINIGPGDNTVLGCRTFSVDTRPPVGAVDGVSVRNGQVSISGWAWDPDTSAPTDVHIYIDGVGVAVRADQNRPDVAAAFGTAPTRGYSHTRAVSPGSHTACIYAINIGRGDNTVLGCRTFSG</sequence>
<dbReference type="InterPro" id="IPR051333">
    <property type="entry name" value="CLIP_Serine_Protease"/>
</dbReference>
<accession>A0ABY5K750</accession>
<dbReference type="InterPro" id="IPR001314">
    <property type="entry name" value="Peptidase_S1A"/>
</dbReference>
<dbReference type="SMART" id="SM00020">
    <property type="entry name" value="Tryp_SPc"/>
    <property type="match status" value="1"/>
</dbReference>
<feature type="compositionally biased region" description="Basic residues" evidence="1">
    <location>
        <begin position="1"/>
        <end position="10"/>
    </location>
</feature>
<proteinExistence type="predicted"/>
<reference evidence="3 4" key="1">
    <citation type="submission" date="2022-07" db="EMBL/GenBank/DDBJ databases">
        <title>Novel species in genus cellulomonas.</title>
        <authorList>
            <person name="Ye L."/>
        </authorList>
    </citation>
    <scope>NUCLEOTIDE SEQUENCE [LARGE SCALE GENOMIC DNA]</scope>
    <source>
        <strain evidence="4">zg-Y908</strain>
    </source>
</reference>
<evidence type="ECO:0000313" key="3">
    <source>
        <dbReference type="EMBL" id="UUI66282.1"/>
    </source>
</evidence>
<feature type="region of interest" description="Disordered" evidence="1">
    <location>
        <begin position="1"/>
        <end position="36"/>
    </location>
</feature>
<dbReference type="InterPro" id="IPR043504">
    <property type="entry name" value="Peptidase_S1_PA_chymotrypsin"/>
</dbReference>
<evidence type="ECO:0000313" key="4">
    <source>
        <dbReference type="Proteomes" id="UP001317322"/>
    </source>
</evidence>
<evidence type="ECO:0000256" key="1">
    <source>
        <dbReference type="SAM" id="MobiDB-lite"/>
    </source>
</evidence>
<evidence type="ECO:0000259" key="2">
    <source>
        <dbReference type="PROSITE" id="PS50240"/>
    </source>
</evidence>
<dbReference type="PROSITE" id="PS50240">
    <property type="entry name" value="TRYPSIN_DOM"/>
    <property type="match status" value="1"/>
</dbReference>
<dbReference type="RefSeq" id="WP_256791557.1">
    <property type="nucleotide sequence ID" value="NZ_CP101989.1"/>
</dbReference>
<dbReference type="Proteomes" id="UP001317322">
    <property type="component" value="Chromosome"/>
</dbReference>